<accession>A0AA96IYV7</accession>
<dbReference type="Pfam" id="PF19245">
    <property type="entry name" value="DUF5893"/>
    <property type="match status" value="2"/>
</dbReference>
<reference evidence="2" key="1">
    <citation type="submission" date="2023-07" db="EMBL/GenBank/DDBJ databases">
        <authorList>
            <person name="Xia Y."/>
        </authorList>
    </citation>
    <scope>NUCLEOTIDE SEQUENCE</scope>
    <source>
        <strain evidence="2">F</strain>
    </source>
</reference>
<keyword evidence="1" id="KW-0175">Coiled coil</keyword>
<proteinExistence type="predicted"/>
<dbReference type="InterPro" id="IPR045412">
    <property type="entry name" value="DUF5893"/>
</dbReference>
<gene>
    <name evidence="2" type="ORF">MarFTMF_418</name>
</gene>
<evidence type="ECO:0000256" key="1">
    <source>
        <dbReference type="SAM" id="Coils"/>
    </source>
</evidence>
<organism evidence="2">
    <name type="scientific">Marseillevirus sp</name>
    <dbReference type="NCBI Taxonomy" id="2809551"/>
    <lineage>
        <taxon>Viruses</taxon>
        <taxon>Varidnaviria</taxon>
        <taxon>Bamfordvirae</taxon>
        <taxon>Nucleocytoviricota</taxon>
        <taxon>Megaviricetes</taxon>
        <taxon>Pimascovirales</taxon>
        <taxon>Pimascovirales incertae sedis</taxon>
        <taxon>Marseilleviridae</taxon>
        <taxon>Marseillevirus</taxon>
    </lineage>
</organism>
<name>A0AA96IYV7_9VIRU</name>
<feature type="coiled-coil region" evidence="1">
    <location>
        <begin position="9"/>
        <end position="66"/>
    </location>
</feature>
<dbReference type="EMBL" id="OR343188">
    <property type="protein sequence ID" value="WNL49934.1"/>
    <property type="molecule type" value="Genomic_DNA"/>
</dbReference>
<sequence length="381" mass="44866">MEPITPKKLEALREQVGILSERLDFLRLEYDLCEKRQERKKLSKEVDETTQELDSLTCELLVAEEAIEQEVSSGVWENAPERADNFYREIPKQEHPEDPRDVEQELQHVQQGWLGMLIINAKGDVYRLMFIADDYIRVEKQRFLFDPVRWVSVDNRQLTFDRETLWRPLTPSEIFYPRVQYNAVQDTRKDGMNPFWIGKTIRNNFTGEKFEFLSRKNGVCMLKRGGKIRVEPEDSNFWSLAPPEEGKIQPSWIGKLVRDEHQRIYRVMSKHQEVGAWKVCLVEYTSSGLPIEGSPRYIPEDSTGWTLFEEVENGRIKPEWVGKNVQDEEGRVYEVIAYEHNEFALHEINSPSWNDRYVADCSFGWKLVPVQKKDKGKEKVY</sequence>
<protein>
    <submittedName>
        <fullName evidence="2">Uncharacterized protein</fullName>
    </submittedName>
</protein>
<evidence type="ECO:0000313" key="2">
    <source>
        <dbReference type="EMBL" id="WNL49934.1"/>
    </source>
</evidence>